<dbReference type="EMBL" id="LAZR01034616">
    <property type="protein sequence ID" value="KKL44825.1"/>
    <property type="molecule type" value="Genomic_DNA"/>
</dbReference>
<evidence type="ECO:0000313" key="2">
    <source>
        <dbReference type="EMBL" id="KKL44825.1"/>
    </source>
</evidence>
<name>A0A0F9EIX5_9ZZZZ</name>
<reference evidence="2" key="1">
    <citation type="journal article" date="2015" name="Nature">
        <title>Complex archaea that bridge the gap between prokaryotes and eukaryotes.</title>
        <authorList>
            <person name="Spang A."/>
            <person name="Saw J.H."/>
            <person name="Jorgensen S.L."/>
            <person name="Zaremba-Niedzwiedzka K."/>
            <person name="Martijn J."/>
            <person name="Lind A.E."/>
            <person name="van Eijk R."/>
            <person name="Schleper C."/>
            <person name="Guy L."/>
            <person name="Ettema T.J."/>
        </authorList>
    </citation>
    <scope>NUCLEOTIDE SEQUENCE</scope>
</reference>
<organism evidence="2">
    <name type="scientific">marine sediment metagenome</name>
    <dbReference type="NCBI Taxonomy" id="412755"/>
    <lineage>
        <taxon>unclassified sequences</taxon>
        <taxon>metagenomes</taxon>
        <taxon>ecological metagenomes</taxon>
    </lineage>
</organism>
<dbReference type="InterPro" id="IPR045565">
    <property type="entry name" value="Phage_capsid_2"/>
</dbReference>
<evidence type="ECO:0000256" key="1">
    <source>
        <dbReference type="SAM" id="MobiDB-lite"/>
    </source>
</evidence>
<feature type="region of interest" description="Disordered" evidence="1">
    <location>
        <begin position="60"/>
        <end position="80"/>
    </location>
</feature>
<comment type="caution">
    <text evidence="2">The sequence shown here is derived from an EMBL/GenBank/DDBJ whole genome shotgun (WGS) entry which is preliminary data.</text>
</comment>
<sequence>MSSSINMTGGIPTWFTSKFHDDLYLECQKDESRFGQAVRIETDLMSNEDKAFDMMSEFELQEKTGRSPETPEMDPSTQRRWVDTTPYHNSVLYDVDDDLDVKLSPTGDFVTSFKNAVQRKKDVIIFNAFEAAVGSGRRNAGSISWANQDGNVKYTGLNTGRTIAHDTAVGNASASDTGMTTEKIELVLEYFKNNEVNPNIPIWGAISPRQGTNLFGQEEYVNIDYNDRKPLVNGGILRNWMGVNWIVDPLVVAGTNNDVDGDTDVFECWFWAQDGMILGIADALTIKITEESTRSYSQRVYVKMNMGAMRFDECKVIKVECQG</sequence>
<accession>A0A0F9EIX5</accession>
<gene>
    <name evidence="2" type="ORF">LCGC14_2361820</name>
</gene>
<protein>
    <submittedName>
        <fullName evidence="2">Uncharacterized protein</fullName>
    </submittedName>
</protein>
<proteinExistence type="predicted"/>
<dbReference type="Pfam" id="PF19821">
    <property type="entry name" value="Phage_capsid_2"/>
    <property type="match status" value="1"/>
</dbReference>
<dbReference type="AlphaFoldDB" id="A0A0F9EIX5"/>